<keyword evidence="3" id="KW-1185">Reference proteome</keyword>
<proteinExistence type="predicted"/>
<dbReference type="Gene3D" id="3.10.450.50">
    <property type="match status" value="1"/>
</dbReference>
<dbReference type="EMBL" id="ATHJ01000105">
    <property type="protein sequence ID" value="EPR35899.1"/>
    <property type="molecule type" value="Genomic_DNA"/>
</dbReference>
<dbReference type="eggNOG" id="COG3012">
    <property type="taxonomic scope" value="Bacteria"/>
</dbReference>
<dbReference type="Pfam" id="PF02810">
    <property type="entry name" value="SEC-C"/>
    <property type="match status" value="2"/>
</dbReference>
<reference evidence="2 3" key="1">
    <citation type="journal article" date="2013" name="Genome Announc.">
        <title>Draft genome sequences for three mercury-methylating, sulfate-reducing bacteria.</title>
        <authorList>
            <person name="Brown S.D."/>
            <person name="Hurt R.A.Jr."/>
            <person name="Gilmour C.C."/>
            <person name="Elias D.A."/>
        </authorList>
    </citation>
    <scope>NUCLEOTIDE SEQUENCE [LARGE SCALE GENOMIC DNA]</scope>
    <source>
        <strain evidence="2 3">DSM 2059</strain>
    </source>
</reference>
<dbReference type="PATRIC" id="fig|1121405.3.peg.3313"/>
<dbReference type="STRING" id="897.B2D07_15665"/>
<dbReference type="Pfam" id="PF17775">
    <property type="entry name" value="YchJ_M-like"/>
    <property type="match status" value="1"/>
</dbReference>
<comment type="caution">
    <text evidence="2">The sequence shown here is derived from an EMBL/GenBank/DDBJ whole genome shotgun (WGS) entry which is preliminary data.</text>
</comment>
<dbReference type="InterPro" id="IPR032710">
    <property type="entry name" value="NTF2-like_dom_sf"/>
</dbReference>
<dbReference type="SUPFAM" id="SSF54427">
    <property type="entry name" value="NTF2-like"/>
    <property type="match status" value="1"/>
</dbReference>
<feature type="domain" description="YchJ-like middle NTF2-like" evidence="1">
    <location>
        <begin position="28"/>
        <end position="127"/>
    </location>
</feature>
<accession>S7UPG4</accession>
<dbReference type="NCBIfam" id="NF002449">
    <property type="entry name" value="PRK01617.1"/>
    <property type="match status" value="1"/>
</dbReference>
<dbReference type="InterPro" id="IPR048469">
    <property type="entry name" value="YchJ-like_M"/>
</dbReference>
<dbReference type="OrthoDB" id="21421at2"/>
<evidence type="ECO:0000313" key="3">
    <source>
        <dbReference type="Proteomes" id="UP000014977"/>
    </source>
</evidence>
<dbReference type="InterPro" id="IPR004027">
    <property type="entry name" value="SEC_C_motif"/>
</dbReference>
<name>S7UPG4_DESML</name>
<dbReference type="PANTHER" id="PTHR33747">
    <property type="entry name" value="UPF0225 PROTEIN SCO1677"/>
    <property type="match status" value="1"/>
</dbReference>
<protein>
    <submittedName>
        <fullName evidence="2">SEC-C motif domain protein</fullName>
    </submittedName>
</protein>
<dbReference type="RefSeq" id="WP_020877715.1">
    <property type="nucleotide sequence ID" value="NZ_ATHJ01000105.1"/>
</dbReference>
<dbReference type="SUPFAM" id="SSF103642">
    <property type="entry name" value="Sec-C motif"/>
    <property type="match status" value="1"/>
</dbReference>
<dbReference type="NCBIfam" id="NF002486">
    <property type="entry name" value="PRK01752.1"/>
    <property type="match status" value="1"/>
</dbReference>
<sequence>MESCPCGSGLTYTECCEPLITGAQPAKTAEALLRSRYTAYAGKIVDYIVDTTHPDQQEPDSRKTVEKWSRNTEWRKLEIVNCEAGGIDDEEGTVEFKADYTEKGKPRKHHELATFKKKDGRWYFFDAGTPPIRQVVRTSPKVGRNAPCPCGSGKKYKKCCG</sequence>
<dbReference type="Proteomes" id="UP000014977">
    <property type="component" value="Unassembled WGS sequence"/>
</dbReference>
<dbReference type="PANTHER" id="PTHR33747:SF1">
    <property type="entry name" value="ADENYLATE CYCLASE-ASSOCIATED CAP C-TERMINAL DOMAIN-CONTAINING PROTEIN"/>
    <property type="match status" value="1"/>
</dbReference>
<gene>
    <name evidence="2" type="ORF">dsmv_0604</name>
</gene>
<dbReference type="AlphaFoldDB" id="S7UPG4"/>
<evidence type="ECO:0000313" key="2">
    <source>
        <dbReference type="EMBL" id="EPR35899.1"/>
    </source>
</evidence>
<organism evidence="2 3">
    <name type="scientific">Desulfococcus multivorans DSM 2059</name>
    <dbReference type="NCBI Taxonomy" id="1121405"/>
    <lineage>
        <taxon>Bacteria</taxon>
        <taxon>Pseudomonadati</taxon>
        <taxon>Thermodesulfobacteriota</taxon>
        <taxon>Desulfobacteria</taxon>
        <taxon>Desulfobacterales</taxon>
        <taxon>Desulfococcaceae</taxon>
        <taxon>Desulfococcus</taxon>
    </lineage>
</organism>
<evidence type="ECO:0000259" key="1">
    <source>
        <dbReference type="Pfam" id="PF17775"/>
    </source>
</evidence>